<reference evidence="16 17" key="1">
    <citation type="submission" date="2014-05" db="EMBL/GenBank/DDBJ databases">
        <authorList>
            <person name="Rizzardi K."/>
            <person name="Winiecka-Krusnell J."/>
            <person name="Ramliden M."/>
            <person name="Alm E."/>
            <person name="Andersson S."/>
            <person name="Byfors S."/>
        </authorList>
    </citation>
    <scope>NUCLEOTIDE SEQUENCE [LARGE SCALE GENOMIC DNA]</scope>
    <source>
        <strain evidence="16 17">LEGN</strain>
    </source>
</reference>
<dbReference type="InterPro" id="IPR003838">
    <property type="entry name" value="ABC3_permease_C"/>
</dbReference>
<comment type="subcellular location">
    <subcellularLocation>
        <location evidence="1">Cell inner membrane</location>
        <topology evidence="1">Multi-pass membrane protein</topology>
    </subcellularLocation>
</comment>
<name>A0A0A2SPV3_9GAMM</name>
<evidence type="ECO:0000256" key="11">
    <source>
        <dbReference type="ARBA" id="ARBA00023306"/>
    </source>
</evidence>
<dbReference type="EMBL" id="JNCF01000040">
    <property type="protein sequence ID" value="KGP62782.1"/>
    <property type="molecule type" value="Genomic_DNA"/>
</dbReference>
<feature type="transmembrane region" description="Helical" evidence="13">
    <location>
        <begin position="278"/>
        <end position="298"/>
    </location>
</feature>
<keyword evidence="8 13" id="KW-0812">Transmembrane</keyword>
<dbReference type="GO" id="GO:0032153">
    <property type="term" value="C:cell division site"/>
    <property type="evidence" value="ECO:0007669"/>
    <property type="project" value="TreeGrafter"/>
</dbReference>
<evidence type="ECO:0000256" key="7">
    <source>
        <dbReference type="ARBA" id="ARBA00022618"/>
    </source>
</evidence>
<comment type="function">
    <text evidence="12">Part of the ABC transporter FtsEX involved in cellular division.</text>
</comment>
<protein>
    <recommendedName>
        <fullName evidence="4 12">Cell division protein FtsX</fullName>
    </recommendedName>
</protein>
<evidence type="ECO:0000313" key="16">
    <source>
        <dbReference type="EMBL" id="KGP62782.1"/>
    </source>
</evidence>
<comment type="similarity">
    <text evidence="2 12">Belongs to the ABC-4 integral membrane protein family. FtsX subfamily.</text>
</comment>
<evidence type="ECO:0000256" key="1">
    <source>
        <dbReference type="ARBA" id="ARBA00004429"/>
    </source>
</evidence>
<keyword evidence="10 12" id="KW-0472">Membrane</keyword>
<evidence type="ECO:0000256" key="3">
    <source>
        <dbReference type="ARBA" id="ARBA00011160"/>
    </source>
</evidence>
<comment type="caution">
    <text evidence="16">The sequence shown here is derived from an EMBL/GenBank/DDBJ whole genome shotgun (WGS) entry which is preliminary data.</text>
</comment>
<keyword evidence="17" id="KW-1185">Reference proteome</keyword>
<feature type="transmembrane region" description="Helical" evidence="13">
    <location>
        <begin position="180"/>
        <end position="200"/>
    </location>
</feature>
<evidence type="ECO:0000259" key="15">
    <source>
        <dbReference type="Pfam" id="PF18075"/>
    </source>
</evidence>
<dbReference type="STRING" id="1498499.EP47_12990"/>
<keyword evidence="5 12" id="KW-1003">Cell membrane</keyword>
<accession>A0A0A2SPV3</accession>
<dbReference type="Proteomes" id="UP000054422">
    <property type="component" value="Unassembled WGS sequence"/>
</dbReference>
<dbReference type="PIRSF" id="PIRSF003097">
    <property type="entry name" value="FtsX"/>
    <property type="match status" value="1"/>
</dbReference>
<sequence length="310" mass="34465">MLKRSQSLLAYHLQAATDSLNLFCRKPLATMMTVIVIAIALALPTLFWVFTDNLRELTNGWQRGGHISLFLKPSLTETEQMRLLEKVRSTEGVGQVTIKSAADGLLELTQQEGMQDIMRYLPENPLPTVIEVIPALTVDSPAKLDLLSRKFQAFPEVVVAKLDMEWINRLHAILGFSGKVANALMALLALAVVFIIGNTLRLNIRNRQEEIQILKLIGATDPYIIRPFLYSGVWYGTAGALLAIFLVNIFILSIGVAVNQLANAYQMHYPLACLSLRQVLLLVLFAIILGWLGALLSVKRQLASIEPYTL</sequence>
<evidence type="ECO:0000256" key="13">
    <source>
        <dbReference type="SAM" id="Phobius"/>
    </source>
</evidence>
<evidence type="ECO:0000256" key="8">
    <source>
        <dbReference type="ARBA" id="ARBA00022692"/>
    </source>
</evidence>
<evidence type="ECO:0000256" key="6">
    <source>
        <dbReference type="ARBA" id="ARBA00022519"/>
    </source>
</evidence>
<feature type="domain" description="FtsX extracellular" evidence="15">
    <location>
        <begin position="67"/>
        <end position="157"/>
    </location>
</feature>
<comment type="subunit">
    <text evidence="3">Forms a membrane-associated complex with FtsE.</text>
</comment>
<evidence type="ECO:0000259" key="14">
    <source>
        <dbReference type="Pfam" id="PF02687"/>
    </source>
</evidence>
<dbReference type="GO" id="GO:0051301">
    <property type="term" value="P:cell division"/>
    <property type="evidence" value="ECO:0007669"/>
    <property type="project" value="UniProtKB-KW"/>
</dbReference>
<organism evidence="16 17">
    <name type="scientific">Legionella norrlandica</name>
    <dbReference type="NCBI Taxonomy" id="1498499"/>
    <lineage>
        <taxon>Bacteria</taxon>
        <taxon>Pseudomonadati</taxon>
        <taxon>Pseudomonadota</taxon>
        <taxon>Gammaproteobacteria</taxon>
        <taxon>Legionellales</taxon>
        <taxon>Legionellaceae</taxon>
        <taxon>Legionella</taxon>
    </lineage>
</organism>
<keyword evidence="6 12" id="KW-0997">Cell inner membrane</keyword>
<feature type="transmembrane region" description="Helical" evidence="13">
    <location>
        <begin position="233"/>
        <end position="258"/>
    </location>
</feature>
<keyword evidence="7 12" id="KW-0132">Cell division</keyword>
<dbReference type="Pfam" id="PF18075">
    <property type="entry name" value="FtsX_ECD"/>
    <property type="match status" value="1"/>
</dbReference>
<dbReference type="Gene3D" id="3.30.70.3040">
    <property type="match status" value="1"/>
</dbReference>
<dbReference type="OrthoDB" id="9813411at2"/>
<keyword evidence="11 12" id="KW-0131">Cell cycle</keyword>
<evidence type="ECO:0000256" key="12">
    <source>
        <dbReference type="PIRNR" id="PIRNR003097"/>
    </source>
</evidence>
<evidence type="ECO:0000256" key="5">
    <source>
        <dbReference type="ARBA" id="ARBA00022475"/>
    </source>
</evidence>
<dbReference type="NCBIfam" id="TIGR00439">
    <property type="entry name" value="FtsX_Gneg"/>
    <property type="match status" value="1"/>
</dbReference>
<evidence type="ECO:0000256" key="2">
    <source>
        <dbReference type="ARBA" id="ARBA00007379"/>
    </source>
</evidence>
<dbReference type="RefSeq" id="WP_035890573.1">
    <property type="nucleotide sequence ID" value="NZ_JNCF01000040.1"/>
</dbReference>
<proteinExistence type="inferred from homology"/>
<dbReference type="InterPro" id="IPR047590">
    <property type="entry name" value="FtsX_proteobact-type"/>
</dbReference>
<dbReference type="Pfam" id="PF02687">
    <property type="entry name" value="FtsX"/>
    <property type="match status" value="1"/>
</dbReference>
<feature type="transmembrane region" description="Helical" evidence="13">
    <location>
        <begin position="28"/>
        <end position="50"/>
    </location>
</feature>
<dbReference type="PANTHER" id="PTHR47755">
    <property type="entry name" value="CELL DIVISION PROTEIN FTSX"/>
    <property type="match status" value="1"/>
</dbReference>
<dbReference type="InterPro" id="IPR040690">
    <property type="entry name" value="FtsX_ECD"/>
</dbReference>
<evidence type="ECO:0000256" key="10">
    <source>
        <dbReference type="ARBA" id="ARBA00023136"/>
    </source>
</evidence>
<dbReference type="AlphaFoldDB" id="A0A0A2SPV3"/>
<evidence type="ECO:0000256" key="9">
    <source>
        <dbReference type="ARBA" id="ARBA00022989"/>
    </source>
</evidence>
<evidence type="ECO:0000256" key="4">
    <source>
        <dbReference type="ARBA" id="ARBA00021907"/>
    </source>
</evidence>
<dbReference type="InterPro" id="IPR004513">
    <property type="entry name" value="FtsX"/>
</dbReference>
<evidence type="ECO:0000313" key="17">
    <source>
        <dbReference type="Proteomes" id="UP000054422"/>
    </source>
</evidence>
<dbReference type="GO" id="GO:0005886">
    <property type="term" value="C:plasma membrane"/>
    <property type="evidence" value="ECO:0007669"/>
    <property type="project" value="UniProtKB-SubCell"/>
</dbReference>
<gene>
    <name evidence="16" type="ORF">EP47_12990</name>
</gene>
<dbReference type="PANTHER" id="PTHR47755:SF1">
    <property type="entry name" value="CELL DIVISION PROTEIN FTSX"/>
    <property type="match status" value="1"/>
</dbReference>
<keyword evidence="9 13" id="KW-1133">Transmembrane helix</keyword>
<feature type="domain" description="ABC3 transporter permease C-terminal" evidence="14">
    <location>
        <begin position="183"/>
        <end position="301"/>
    </location>
</feature>